<name>A0AAD7HEA3_9AGAR</name>
<feature type="region of interest" description="Disordered" evidence="1">
    <location>
        <begin position="1"/>
        <end position="118"/>
    </location>
</feature>
<sequence>MDNCGRGPFGGPEEKGRRARGSGGVGTNPRKACKHVNVTGSVGTSAESPRKKTSRFGRTEQHDGGAGKVPQKGGPERSGCVRDAGNGREWNVDMPENAEDGKDCKDNAEITDWSGKAE</sequence>
<gene>
    <name evidence="2" type="ORF">DFH07DRAFT_784899</name>
</gene>
<evidence type="ECO:0000313" key="3">
    <source>
        <dbReference type="Proteomes" id="UP001215280"/>
    </source>
</evidence>
<dbReference type="EMBL" id="JARJLG010000304">
    <property type="protein sequence ID" value="KAJ7718566.1"/>
    <property type="molecule type" value="Genomic_DNA"/>
</dbReference>
<evidence type="ECO:0000313" key="2">
    <source>
        <dbReference type="EMBL" id="KAJ7718566.1"/>
    </source>
</evidence>
<feature type="compositionally biased region" description="Polar residues" evidence="1">
    <location>
        <begin position="38"/>
        <end position="47"/>
    </location>
</feature>
<keyword evidence="3" id="KW-1185">Reference proteome</keyword>
<comment type="caution">
    <text evidence="2">The sequence shown here is derived from an EMBL/GenBank/DDBJ whole genome shotgun (WGS) entry which is preliminary data.</text>
</comment>
<dbReference type="Proteomes" id="UP001215280">
    <property type="component" value="Unassembled WGS sequence"/>
</dbReference>
<proteinExistence type="predicted"/>
<feature type="compositionally biased region" description="Basic and acidic residues" evidence="1">
    <location>
        <begin position="99"/>
        <end position="108"/>
    </location>
</feature>
<dbReference type="AlphaFoldDB" id="A0AAD7HEA3"/>
<protein>
    <submittedName>
        <fullName evidence="2">Uncharacterized protein</fullName>
    </submittedName>
</protein>
<accession>A0AAD7HEA3</accession>
<evidence type="ECO:0000256" key="1">
    <source>
        <dbReference type="SAM" id="MobiDB-lite"/>
    </source>
</evidence>
<organism evidence="2 3">
    <name type="scientific">Mycena maculata</name>
    <dbReference type="NCBI Taxonomy" id="230809"/>
    <lineage>
        <taxon>Eukaryota</taxon>
        <taxon>Fungi</taxon>
        <taxon>Dikarya</taxon>
        <taxon>Basidiomycota</taxon>
        <taxon>Agaricomycotina</taxon>
        <taxon>Agaricomycetes</taxon>
        <taxon>Agaricomycetidae</taxon>
        <taxon>Agaricales</taxon>
        <taxon>Marasmiineae</taxon>
        <taxon>Mycenaceae</taxon>
        <taxon>Mycena</taxon>
    </lineage>
</organism>
<reference evidence="2" key="1">
    <citation type="submission" date="2023-03" db="EMBL/GenBank/DDBJ databases">
        <title>Massive genome expansion in bonnet fungi (Mycena s.s.) driven by repeated elements and novel gene families across ecological guilds.</title>
        <authorList>
            <consortium name="Lawrence Berkeley National Laboratory"/>
            <person name="Harder C.B."/>
            <person name="Miyauchi S."/>
            <person name="Viragh M."/>
            <person name="Kuo A."/>
            <person name="Thoen E."/>
            <person name="Andreopoulos B."/>
            <person name="Lu D."/>
            <person name="Skrede I."/>
            <person name="Drula E."/>
            <person name="Henrissat B."/>
            <person name="Morin E."/>
            <person name="Kohler A."/>
            <person name="Barry K."/>
            <person name="LaButti K."/>
            <person name="Morin E."/>
            <person name="Salamov A."/>
            <person name="Lipzen A."/>
            <person name="Mereny Z."/>
            <person name="Hegedus B."/>
            <person name="Baldrian P."/>
            <person name="Stursova M."/>
            <person name="Weitz H."/>
            <person name="Taylor A."/>
            <person name="Grigoriev I.V."/>
            <person name="Nagy L.G."/>
            <person name="Martin F."/>
            <person name="Kauserud H."/>
        </authorList>
    </citation>
    <scope>NUCLEOTIDE SEQUENCE</scope>
    <source>
        <strain evidence="2">CBHHK188m</strain>
    </source>
</reference>